<keyword evidence="3" id="KW-1185">Reference proteome</keyword>
<dbReference type="AlphaFoldDB" id="A0A1L9SH62"/>
<evidence type="ECO:0000313" key="2">
    <source>
        <dbReference type="EMBL" id="OJJ46457.1"/>
    </source>
</evidence>
<dbReference type="Proteomes" id="UP000184188">
    <property type="component" value="Unassembled WGS sequence"/>
</dbReference>
<organism evidence="2 3">
    <name type="scientific">Penicilliopsis zonata CBS 506.65</name>
    <dbReference type="NCBI Taxonomy" id="1073090"/>
    <lineage>
        <taxon>Eukaryota</taxon>
        <taxon>Fungi</taxon>
        <taxon>Dikarya</taxon>
        <taxon>Ascomycota</taxon>
        <taxon>Pezizomycotina</taxon>
        <taxon>Eurotiomycetes</taxon>
        <taxon>Eurotiomycetidae</taxon>
        <taxon>Eurotiales</taxon>
        <taxon>Aspergillaceae</taxon>
        <taxon>Penicilliopsis</taxon>
    </lineage>
</organism>
<dbReference type="STRING" id="1073090.A0A1L9SH62"/>
<dbReference type="EMBL" id="KV878342">
    <property type="protein sequence ID" value="OJJ46457.1"/>
    <property type="molecule type" value="Genomic_DNA"/>
</dbReference>
<sequence>MQGRVERMLEVKNSNDHGLHQDVSLVQRFMLTTREEQTRAQQFLQEDAQFLKENMASIQKTQETQLSIMDEVLEVLKSSPLLLDAATAMNQPFNTAHILVQCYTRQKSTKQGYTQADFRRVILSRLNSNRKRMQFDVQENYNQGTVMLLIQQDRCVYVLTSEDLASWIRCPTSRVLVINGNMNTTQFRSPLSFISARLVYTLDLLRERTPPGQNQVAALHFFCGEHTNQDNASNSAAFIIQNLLAQLLDAFRDIDLIGLISLGDFQGDDLDAVCQRFKCALKLLPATAVIFCITDNLPFYLVDEKASGDAVILLRWLLRLTRRQRKSQEASGSGCTFKLLLTAAVQFMEPEISALGHEDVMTIPVTVPQTGGFTDMKWEASVGKDVEKGA</sequence>
<protein>
    <submittedName>
        <fullName evidence="2">Uncharacterized protein</fullName>
    </submittedName>
</protein>
<dbReference type="VEuPathDB" id="FungiDB:ASPZODRAFT_142272"/>
<gene>
    <name evidence="2" type="ORF">ASPZODRAFT_142272</name>
</gene>
<dbReference type="PANTHER" id="PTHR40619">
    <property type="entry name" value="FUNGAL STAND N-TERMINAL GOODBYE DOMAIN-CONTAINING PROTEIN"/>
    <property type="match status" value="1"/>
</dbReference>
<dbReference type="GeneID" id="34611300"/>
<name>A0A1L9SH62_9EURO</name>
<keyword evidence="1" id="KW-0175">Coiled coil</keyword>
<reference evidence="3" key="1">
    <citation type="journal article" date="2017" name="Genome Biol.">
        <title>Comparative genomics reveals high biological diversity and specific adaptations in the industrially and medically important fungal genus Aspergillus.</title>
        <authorList>
            <person name="de Vries R.P."/>
            <person name="Riley R."/>
            <person name="Wiebenga A."/>
            <person name="Aguilar-Osorio G."/>
            <person name="Amillis S."/>
            <person name="Uchima C.A."/>
            <person name="Anderluh G."/>
            <person name="Asadollahi M."/>
            <person name="Askin M."/>
            <person name="Barry K."/>
            <person name="Battaglia E."/>
            <person name="Bayram O."/>
            <person name="Benocci T."/>
            <person name="Braus-Stromeyer S.A."/>
            <person name="Caldana C."/>
            <person name="Canovas D."/>
            <person name="Cerqueira G.C."/>
            <person name="Chen F."/>
            <person name="Chen W."/>
            <person name="Choi C."/>
            <person name="Clum A."/>
            <person name="Dos Santos R.A."/>
            <person name="Damasio A.R."/>
            <person name="Diallinas G."/>
            <person name="Emri T."/>
            <person name="Fekete E."/>
            <person name="Flipphi M."/>
            <person name="Freyberg S."/>
            <person name="Gallo A."/>
            <person name="Gournas C."/>
            <person name="Habgood R."/>
            <person name="Hainaut M."/>
            <person name="Harispe M.L."/>
            <person name="Henrissat B."/>
            <person name="Hilden K.S."/>
            <person name="Hope R."/>
            <person name="Hossain A."/>
            <person name="Karabika E."/>
            <person name="Karaffa L."/>
            <person name="Karanyi Z."/>
            <person name="Krasevec N."/>
            <person name="Kuo A."/>
            <person name="Kusch H."/>
            <person name="LaButti K."/>
            <person name="Lagendijk E.L."/>
            <person name="Lapidus A."/>
            <person name="Levasseur A."/>
            <person name="Lindquist E."/>
            <person name="Lipzen A."/>
            <person name="Logrieco A.F."/>
            <person name="MacCabe A."/>
            <person name="Maekelae M.R."/>
            <person name="Malavazi I."/>
            <person name="Melin P."/>
            <person name="Meyer V."/>
            <person name="Mielnichuk N."/>
            <person name="Miskei M."/>
            <person name="Molnar A.P."/>
            <person name="Mule G."/>
            <person name="Ngan C.Y."/>
            <person name="Orejas M."/>
            <person name="Orosz E."/>
            <person name="Ouedraogo J.P."/>
            <person name="Overkamp K.M."/>
            <person name="Park H.-S."/>
            <person name="Perrone G."/>
            <person name="Piumi F."/>
            <person name="Punt P.J."/>
            <person name="Ram A.F."/>
            <person name="Ramon A."/>
            <person name="Rauscher S."/>
            <person name="Record E."/>
            <person name="Riano-Pachon D.M."/>
            <person name="Robert V."/>
            <person name="Roehrig J."/>
            <person name="Ruller R."/>
            <person name="Salamov A."/>
            <person name="Salih N.S."/>
            <person name="Samson R.A."/>
            <person name="Sandor E."/>
            <person name="Sanguinetti M."/>
            <person name="Schuetze T."/>
            <person name="Sepcic K."/>
            <person name="Shelest E."/>
            <person name="Sherlock G."/>
            <person name="Sophianopoulou V."/>
            <person name="Squina F.M."/>
            <person name="Sun H."/>
            <person name="Susca A."/>
            <person name="Todd R.B."/>
            <person name="Tsang A."/>
            <person name="Unkles S.E."/>
            <person name="van de Wiele N."/>
            <person name="van Rossen-Uffink D."/>
            <person name="Oliveira J.V."/>
            <person name="Vesth T.C."/>
            <person name="Visser J."/>
            <person name="Yu J.-H."/>
            <person name="Zhou M."/>
            <person name="Andersen M.R."/>
            <person name="Archer D.B."/>
            <person name="Baker S.E."/>
            <person name="Benoit I."/>
            <person name="Brakhage A.A."/>
            <person name="Braus G.H."/>
            <person name="Fischer R."/>
            <person name="Frisvad J.C."/>
            <person name="Goldman G.H."/>
            <person name="Houbraken J."/>
            <person name="Oakley B."/>
            <person name="Pocsi I."/>
            <person name="Scazzocchio C."/>
            <person name="Seiboth B."/>
            <person name="vanKuyk P.A."/>
            <person name="Wortman J."/>
            <person name="Dyer P.S."/>
            <person name="Grigoriev I.V."/>
        </authorList>
    </citation>
    <scope>NUCLEOTIDE SEQUENCE [LARGE SCALE GENOMIC DNA]</scope>
    <source>
        <strain evidence="3">CBS 506.65</strain>
    </source>
</reference>
<accession>A0A1L9SH62</accession>
<dbReference type="RefSeq" id="XP_022580967.1">
    <property type="nucleotide sequence ID" value="XM_022724835.1"/>
</dbReference>
<proteinExistence type="predicted"/>
<evidence type="ECO:0000256" key="1">
    <source>
        <dbReference type="SAM" id="Coils"/>
    </source>
</evidence>
<feature type="coiled-coil region" evidence="1">
    <location>
        <begin position="34"/>
        <end position="61"/>
    </location>
</feature>
<evidence type="ECO:0000313" key="3">
    <source>
        <dbReference type="Proteomes" id="UP000184188"/>
    </source>
</evidence>
<dbReference type="PANTHER" id="PTHR40619:SF3">
    <property type="entry name" value="FUNGAL STAND N-TERMINAL GOODBYE DOMAIN-CONTAINING PROTEIN"/>
    <property type="match status" value="1"/>
</dbReference>
<dbReference type="OrthoDB" id="5419927at2759"/>